<protein>
    <submittedName>
        <fullName evidence="2">CotH protein</fullName>
    </submittedName>
</protein>
<dbReference type="Pfam" id="PF13385">
    <property type="entry name" value="Laminin_G_3"/>
    <property type="match status" value="1"/>
</dbReference>
<dbReference type="KEGG" id="bmei:Spa11_27130"/>
<dbReference type="InterPro" id="IPR013320">
    <property type="entry name" value="ConA-like_dom_sf"/>
</dbReference>
<evidence type="ECO:0000313" key="3">
    <source>
        <dbReference type="Proteomes" id="UP000316426"/>
    </source>
</evidence>
<dbReference type="SUPFAM" id="SSF63446">
    <property type="entry name" value="Type I dockerin domain"/>
    <property type="match status" value="1"/>
</dbReference>
<dbReference type="Gene3D" id="2.60.40.1260">
    <property type="entry name" value="Lamin Tail domain"/>
    <property type="match status" value="3"/>
</dbReference>
<dbReference type="Gene3D" id="1.10.1330.10">
    <property type="entry name" value="Dockerin domain"/>
    <property type="match status" value="1"/>
</dbReference>
<dbReference type="Pfam" id="PF00932">
    <property type="entry name" value="LTD"/>
    <property type="match status" value="4"/>
</dbReference>
<dbReference type="Proteomes" id="UP000316426">
    <property type="component" value="Chromosome"/>
</dbReference>
<dbReference type="InterPro" id="IPR018247">
    <property type="entry name" value="EF_Hand_1_Ca_BS"/>
</dbReference>
<dbReference type="PROSITE" id="PS51841">
    <property type="entry name" value="LTD"/>
    <property type="match status" value="4"/>
</dbReference>
<feature type="domain" description="LTD" evidence="1">
    <location>
        <begin position="39"/>
        <end position="149"/>
    </location>
</feature>
<gene>
    <name evidence="2" type="ORF">Spa11_27130</name>
</gene>
<dbReference type="SUPFAM" id="SSF49899">
    <property type="entry name" value="Concanavalin A-like lectins/glucanases"/>
    <property type="match status" value="1"/>
</dbReference>
<feature type="domain" description="LTD" evidence="1">
    <location>
        <begin position="1551"/>
        <end position="1690"/>
    </location>
</feature>
<evidence type="ECO:0000259" key="1">
    <source>
        <dbReference type="PROSITE" id="PS51841"/>
    </source>
</evidence>
<keyword evidence="3" id="KW-1185">Reference proteome</keyword>
<dbReference type="PROSITE" id="PS00018">
    <property type="entry name" value="EF_HAND_1"/>
    <property type="match status" value="1"/>
</dbReference>
<accession>A0A518K9P8</accession>
<dbReference type="SUPFAM" id="SSF74853">
    <property type="entry name" value="Lamin A/C globular tail domain"/>
    <property type="match status" value="4"/>
</dbReference>
<feature type="domain" description="LTD" evidence="1">
    <location>
        <begin position="1228"/>
        <end position="1395"/>
    </location>
</feature>
<dbReference type="Gene3D" id="2.60.120.200">
    <property type="match status" value="1"/>
</dbReference>
<proteinExistence type="predicted"/>
<dbReference type="NCBIfam" id="NF041940">
    <property type="entry name" value="choice_anch_X"/>
    <property type="match status" value="1"/>
</dbReference>
<feature type="domain" description="LTD" evidence="1">
    <location>
        <begin position="1400"/>
        <end position="1526"/>
    </location>
</feature>
<dbReference type="Pfam" id="PF08757">
    <property type="entry name" value="CotH"/>
    <property type="match status" value="1"/>
</dbReference>
<dbReference type="InterPro" id="IPR036439">
    <property type="entry name" value="Dockerin_dom_sf"/>
</dbReference>
<dbReference type="InterPro" id="IPR014867">
    <property type="entry name" value="Spore_coat_CotH_CotH2/3/7"/>
</dbReference>
<dbReference type="InterPro" id="IPR036415">
    <property type="entry name" value="Lamin_tail_dom_sf"/>
</dbReference>
<name>A0A518K9P8_9BACT</name>
<dbReference type="EMBL" id="CP036349">
    <property type="protein sequence ID" value="QDV74509.1"/>
    <property type="molecule type" value="Genomic_DNA"/>
</dbReference>
<reference evidence="2 3" key="1">
    <citation type="submission" date="2019-02" db="EMBL/GenBank/DDBJ databases">
        <title>Deep-cultivation of Planctomycetes and their phenomic and genomic characterization uncovers novel biology.</title>
        <authorList>
            <person name="Wiegand S."/>
            <person name="Jogler M."/>
            <person name="Boedeker C."/>
            <person name="Pinto D."/>
            <person name="Vollmers J."/>
            <person name="Rivas-Marin E."/>
            <person name="Kohn T."/>
            <person name="Peeters S.H."/>
            <person name="Heuer A."/>
            <person name="Rast P."/>
            <person name="Oberbeckmann S."/>
            <person name="Bunk B."/>
            <person name="Jeske O."/>
            <person name="Meyerdierks A."/>
            <person name="Storesund J.E."/>
            <person name="Kallscheuer N."/>
            <person name="Luecker S."/>
            <person name="Lage O.M."/>
            <person name="Pohl T."/>
            <person name="Merkel B.J."/>
            <person name="Hornburger P."/>
            <person name="Mueller R.-W."/>
            <person name="Bruemmer F."/>
            <person name="Labrenz M."/>
            <person name="Spormann A.M."/>
            <person name="Op den Camp H."/>
            <person name="Overmann J."/>
            <person name="Amann R."/>
            <person name="Jetten M.S.M."/>
            <person name="Mascher T."/>
            <person name="Medema M.H."/>
            <person name="Devos D.P."/>
            <person name="Kaster A.-K."/>
            <person name="Ovreas L."/>
            <person name="Rohde M."/>
            <person name="Galperin M.Y."/>
            <person name="Jogler C."/>
        </authorList>
    </citation>
    <scope>NUCLEOTIDE SEQUENCE [LARGE SCALE GENOMIC DNA]</scope>
    <source>
        <strain evidence="2 3">Spa11</strain>
    </source>
</reference>
<evidence type="ECO:0000313" key="2">
    <source>
        <dbReference type="EMBL" id="QDV74509.1"/>
    </source>
</evidence>
<dbReference type="InterPro" id="IPR001322">
    <property type="entry name" value="Lamin_tail_dom"/>
</dbReference>
<dbReference type="GO" id="GO:0000272">
    <property type="term" value="P:polysaccharide catabolic process"/>
    <property type="evidence" value="ECO:0007669"/>
    <property type="project" value="InterPro"/>
</dbReference>
<sequence length="1924" mass="207380">MASFRNRQWGFRTLTKAPRAKVGNQRARRRMRVEGLEDRRMMAVVINEIHYNSADNTSLEEFVELHNTAATPVDLSGWRFSDGVEYTFAPGQTIPAGGYVVIAEDPAGLYEAFGVTAIGQFSGGLNNDGERIALSDAQGDLVDEVEYGATFPWPIAADGGGGSMELINPLLDNNLGSNWRPSYLVPLFGETNEQEPASAGALNDLVHRWSFSGNLDDSVGNADGALVDPQDLASFGSGVLDVSANSGQGSNQFPFNSGAYVDLPNGIVSDLGNDATFEWWGTITRNRTWAEIFSFGTSDAGEDRSPSASNQDYITLIPQSGNGTLRVTHRFGASGSESSADWSEAPELNVEHHFAVTWNSETELQTLYVNGQPIASSPTLIDLADINDNNNWLGRSQWNDPLFDGYHNEFRIYDRALSTAEVATSYTAGPDALALGPQINSFTASSDEILAGQSVTLSWDVDDETSLSIDRGVGTVTGQTQIVVSPTQTTTYTLSATNAEGTTTRTVRVVVEYPRATPGSQNNSFAVNAAPAITEVTVDGGATSANSGVVTAAVSDPNGVASVILQYQIVAPGEYLPARLPASYGELLTNPDARPTANPEYFDPDNWVSVAMVDNGTGSDAVADDGIYTAVIPAQSHRTLVRYRMQVSDLLGASAVAPYADDASFNFAYFVYDGIPEYTDGDGQVLADYDDLASLPTYHLLTRNQDIEDAVAYDFSDQVPQGSDGRFVYNWTGAIVYNGKVYDNITYRLRGANGRYYGEGKRSMRFRFNDGHWFEPLDQEGVPYPEQWKTLTTGKGFDNHSTLTYSLNEAMTMMLSNMMGVPAVDTHWFQFRVIDDAAEAPDQWNGDFWGINFALEDYDKRFLDAHDLEAGNLYKLINQSQDALRQQDYQSSDAVSDGSDHDYIEYVLSRASTDIEYRVNLEKYFIFHALVEAVRHYDYWPDSNKNMVYYFEPDYLAENDNLGKLWLMLWDTDATWGPTWNEGKDVVYDALFENNNDAYRDSLLKPEYYNTLRELRDLIWQPDQIVGMITELASTILPLEAADRARWQNVSENESGSYAGLGGAGATSITNLVQDMLDFAFTGGNWPGGGAGPGGGVGPGGRAAYLDGLLNASGEEALIPNKPTISYVGDQGMAANELSFQTTAFTDPQGNNTFGAIEWRVSEVTPSSAGYDTSVKFLDEWTASWESGPLSTFDATIDPPASAVKPGELHRARVRFQDSTGRWSHWSDPIEFTPSVANNLELTKDHLRITELHYNPTAGMPQLGEDVVDGEEFEFIEFINTSTTDEIDLSNVQIAGGVTFVFPNGTILAPGQRVLVLEDQGNFESRYGDGLPIAGEWSGALSNGGEELIVLASDLTVIQQFEYSDDWYKRTDGDGSSLEVIDTEGDYEDARNWRASRSVNGTPAAAPVTTIDVVVNEVLANPVASNGDAIELINTTGAAIDISGWWLSDQGTNLLKYQIPSGTILAAGGLIVFNESHFNAGGGANASDFAIGAGGDDVYLVASAPDGKPIRFADDVSFDATLTGVSLGRAPDGETNYGLFPLATPSIGSPNGAPMQAGVVISEVQYHPTGSGAGISESQLEFIELHNSTAAALNLAGWRLSGGVDFVFPSATSIAAGETVVVVSFNPTNATLANAFRVYYGIDSGVRLVGAFSGGLDDRGEEIELQAPTAPPSGETEPGYYLVDRVTYTATVPWPTGADGGGASLTRGEAVAFGDAVASWTAKTPNPGSAFVPYHTADFNEDGFVNQSDYDIWRAHYGKASGVTKADGDANSDGLVNAADYTVWRDNLGHQSPAPVVVARDFPESAIEPSRELVWESAAESPIDLAEMSSAEASATNQDVAPSPAPQLIQASTVVASSAPVRRAVPRQASIAHDYDRALELLYAVAPVVDAQQAEGTGSASMLIDTTDEELSGKESLAINLRVW</sequence>
<dbReference type="RefSeq" id="WP_145112971.1">
    <property type="nucleotide sequence ID" value="NZ_CP036349.1"/>
</dbReference>
<organism evidence="2 3">
    <name type="scientific">Botrimarina mediterranea</name>
    <dbReference type="NCBI Taxonomy" id="2528022"/>
    <lineage>
        <taxon>Bacteria</taxon>
        <taxon>Pseudomonadati</taxon>
        <taxon>Planctomycetota</taxon>
        <taxon>Planctomycetia</taxon>
        <taxon>Pirellulales</taxon>
        <taxon>Lacipirellulaceae</taxon>
        <taxon>Botrimarina</taxon>
    </lineage>
</organism>